<dbReference type="PATRIC" id="fig|303541.3.peg.254"/>
<evidence type="ECO:0000313" key="2">
    <source>
        <dbReference type="Proteomes" id="UP000033682"/>
    </source>
</evidence>
<organism evidence="1 2">
    <name type="scientific">Lactobacillus apis</name>
    <dbReference type="NCBI Taxonomy" id="303541"/>
    <lineage>
        <taxon>Bacteria</taxon>
        <taxon>Bacillati</taxon>
        <taxon>Bacillota</taxon>
        <taxon>Bacilli</taxon>
        <taxon>Lactobacillales</taxon>
        <taxon>Lactobacillaceae</taxon>
        <taxon>Lactobacillus</taxon>
    </lineage>
</organism>
<dbReference type="Proteomes" id="UP000033682">
    <property type="component" value="Unassembled WGS sequence"/>
</dbReference>
<gene>
    <name evidence="1" type="ORF">JF72_01120</name>
</gene>
<keyword evidence="2" id="KW-1185">Reference proteome</keyword>
<dbReference type="HOGENOM" id="CLU_1903960_0_0_9"/>
<sequence>MKKNGYKISTCVLALLLIVTLGFLLYTTRKPPTIYGGFTNTATPGNALNPHVEISCGTKPKYAIYVDGQKFERGTYKRVSNSTFTLKDTDGKESGVVFLSNNGSYLYHSKLKKKLINIKKLPGKPTEEPINIH</sequence>
<dbReference type="STRING" id="303541.JF72_01120"/>
<accession>A0A0F4LX47</accession>
<proteinExistence type="predicted"/>
<comment type="caution">
    <text evidence="1">The sequence shown here is derived from an EMBL/GenBank/DDBJ whole genome shotgun (WGS) entry which is preliminary data.</text>
</comment>
<protein>
    <submittedName>
        <fullName evidence="1">Uncharacterized protein</fullName>
    </submittedName>
</protein>
<dbReference type="AlphaFoldDB" id="A0A0F4LX47"/>
<dbReference type="RefSeq" id="WP_046305864.1">
    <property type="nucleotide sequence ID" value="NZ_CAMLAW010000004.1"/>
</dbReference>
<evidence type="ECO:0000313" key="1">
    <source>
        <dbReference type="EMBL" id="KJY62131.1"/>
    </source>
</evidence>
<dbReference type="EMBL" id="JXLG01000003">
    <property type="protein sequence ID" value="KJY62131.1"/>
    <property type="molecule type" value="Genomic_DNA"/>
</dbReference>
<name>A0A0F4LX47_9LACO</name>
<reference evidence="1 2" key="1">
    <citation type="submission" date="2015-01" db="EMBL/GenBank/DDBJ databases">
        <title>Comparative genomics of the lactic acid bacteria isolated from the honey bee gut.</title>
        <authorList>
            <person name="Ellegaard K.M."/>
            <person name="Tamarit D."/>
            <person name="Javelind E."/>
            <person name="Olofsson T."/>
            <person name="Andersson S.G."/>
            <person name="Vasquez A."/>
        </authorList>
    </citation>
    <scope>NUCLEOTIDE SEQUENCE [LARGE SCALE GENOMIC DNA]</scope>
    <source>
        <strain evidence="1 2">Hma11</strain>
    </source>
</reference>